<reference evidence="2 3" key="1">
    <citation type="submission" date="2018-12" db="EMBL/GenBank/DDBJ databases">
        <title>The whole draft genome of Streptomyce luteoverticillatus CGMCC 15060.</title>
        <authorList>
            <person name="Feng Z."/>
            <person name="Chen G."/>
            <person name="Zhang J."/>
            <person name="Zhu H."/>
            <person name="Yu X."/>
            <person name="Zhang W."/>
            <person name="Zhang X."/>
        </authorList>
    </citation>
    <scope>NUCLEOTIDE SEQUENCE [LARGE SCALE GENOMIC DNA]</scope>
    <source>
        <strain evidence="2 3">CGMCC 15060</strain>
    </source>
</reference>
<dbReference type="AlphaFoldDB" id="A0A3Q9FUH1"/>
<evidence type="ECO:0000313" key="2">
    <source>
        <dbReference type="EMBL" id="AZQ70930.1"/>
    </source>
</evidence>
<keyword evidence="3" id="KW-1185">Reference proteome</keyword>
<dbReference type="InterPro" id="IPR001387">
    <property type="entry name" value="Cro/C1-type_HTH"/>
</dbReference>
<dbReference type="Proteomes" id="UP000267900">
    <property type="component" value="Chromosome"/>
</dbReference>
<evidence type="ECO:0000259" key="1">
    <source>
        <dbReference type="PROSITE" id="PS50943"/>
    </source>
</evidence>
<dbReference type="Pfam" id="PF13560">
    <property type="entry name" value="HTH_31"/>
    <property type="match status" value="1"/>
</dbReference>
<dbReference type="SUPFAM" id="SSF47413">
    <property type="entry name" value="lambda repressor-like DNA-binding domains"/>
    <property type="match status" value="1"/>
</dbReference>
<proteinExistence type="predicted"/>
<sequence>MADDKLETGAEYFGMEVRAWRTLKGMSQRELGKAAQYGQQYVAKVEAGERLASAEFARSCDAVFGTPETFARLRRRIVQGAFADWFEPFKKLERRATAILDFDSTFIMGLLQTKDYAHAIFRKAHPCDSLEVSAEKVARRINRQQVLQADNPPLLWVVLDESCLRRPIGSPRVMADQLAHLLDQSSPASTLTLQVLPFASGTPAWHMPFTILEFGTDESDVLYQEDMDTGQIVDDAEEVAHARLYFDRLRADALSPDASQALIRKVMEEWTHEQGT</sequence>
<feature type="domain" description="HTH cro/C1-type" evidence="1">
    <location>
        <begin position="17"/>
        <end position="70"/>
    </location>
</feature>
<accession>A0A3Q9FUH1</accession>
<dbReference type="InterPro" id="IPR010982">
    <property type="entry name" value="Lambda_DNA-bd_dom_sf"/>
</dbReference>
<name>A0A3Q9FUH1_STRLT</name>
<dbReference type="InterPro" id="IPR043917">
    <property type="entry name" value="DUF5753"/>
</dbReference>
<gene>
    <name evidence="2" type="ORF">EKH77_06615</name>
</gene>
<dbReference type="CDD" id="cd00093">
    <property type="entry name" value="HTH_XRE"/>
    <property type="match status" value="1"/>
</dbReference>
<dbReference type="Gene3D" id="1.10.260.40">
    <property type="entry name" value="lambda repressor-like DNA-binding domains"/>
    <property type="match status" value="1"/>
</dbReference>
<evidence type="ECO:0000313" key="3">
    <source>
        <dbReference type="Proteomes" id="UP000267900"/>
    </source>
</evidence>
<dbReference type="SMART" id="SM00530">
    <property type="entry name" value="HTH_XRE"/>
    <property type="match status" value="1"/>
</dbReference>
<dbReference type="RefSeq" id="WP_126913489.1">
    <property type="nucleotide sequence ID" value="NZ_CP034587.1"/>
</dbReference>
<dbReference type="OrthoDB" id="2897536at2"/>
<dbReference type="EMBL" id="CP034587">
    <property type="protein sequence ID" value="AZQ70930.1"/>
    <property type="molecule type" value="Genomic_DNA"/>
</dbReference>
<dbReference type="PROSITE" id="PS50943">
    <property type="entry name" value="HTH_CROC1"/>
    <property type="match status" value="1"/>
</dbReference>
<dbReference type="Pfam" id="PF19054">
    <property type="entry name" value="DUF5753"/>
    <property type="match status" value="1"/>
</dbReference>
<dbReference type="GO" id="GO:0003677">
    <property type="term" value="F:DNA binding"/>
    <property type="evidence" value="ECO:0007669"/>
    <property type="project" value="InterPro"/>
</dbReference>
<protein>
    <submittedName>
        <fullName evidence="2">XRE family transcriptional regulator</fullName>
    </submittedName>
</protein>
<organism evidence="2 3">
    <name type="scientific">Streptomyces luteoverticillatus</name>
    <name type="common">Streptoverticillium luteoverticillatus</name>
    <dbReference type="NCBI Taxonomy" id="66425"/>
    <lineage>
        <taxon>Bacteria</taxon>
        <taxon>Bacillati</taxon>
        <taxon>Actinomycetota</taxon>
        <taxon>Actinomycetes</taxon>
        <taxon>Kitasatosporales</taxon>
        <taxon>Streptomycetaceae</taxon>
        <taxon>Streptomyces</taxon>
    </lineage>
</organism>